<protein>
    <submittedName>
        <fullName evidence="3">TIR domain-containing protein</fullName>
    </submittedName>
</protein>
<dbReference type="EMBL" id="CP046173">
    <property type="protein sequence ID" value="QIS18936.1"/>
    <property type="molecule type" value="Genomic_DNA"/>
</dbReference>
<dbReference type="InterPro" id="IPR027417">
    <property type="entry name" value="P-loop_NTPase"/>
</dbReference>
<dbReference type="AlphaFoldDB" id="A0A6G9Z144"/>
<evidence type="ECO:0000313" key="4">
    <source>
        <dbReference type="Proteomes" id="UP000500953"/>
    </source>
</evidence>
<dbReference type="SUPFAM" id="SSF52200">
    <property type="entry name" value="Toll/Interleukin receptor TIR domain"/>
    <property type="match status" value="1"/>
</dbReference>
<dbReference type="InterPro" id="IPR018712">
    <property type="entry name" value="Tle1-like_cat"/>
</dbReference>
<proteinExistence type="predicted"/>
<feature type="compositionally biased region" description="Basic and acidic residues" evidence="1">
    <location>
        <begin position="998"/>
        <end position="1010"/>
    </location>
</feature>
<dbReference type="InterPro" id="IPR035897">
    <property type="entry name" value="Toll_tir_struct_dom_sf"/>
</dbReference>
<dbReference type="InterPro" id="IPR000157">
    <property type="entry name" value="TIR_dom"/>
</dbReference>
<dbReference type="GO" id="GO:0007165">
    <property type="term" value="P:signal transduction"/>
    <property type="evidence" value="ECO:0007669"/>
    <property type="project" value="InterPro"/>
</dbReference>
<sequence>MSRIFVSHAHANGVVAVAVKQWLVEQVPDLADEIFVDEDPHTGIRAGQRWKAALWEAIGRCEAVLCLVSQEWLASRECLAEYRTAENLGKRIFIARVGPVRDGDITQEWQRVDLYGPGPVTAVRVAGQAEPTMLPTAGLRLLWEGLREAGIAADQFPWPPPGAPDRAPYRGWRPFDAVDAAVYFGRDTQILQGLDRLRRLRTTGPQGLFVVVGPSGAGKSSFLRAGLLPRLARDDRDFVVTDIVRPERNAVTGPHGLATSVHATRARLGLTEPPLGDIKSALTAGDAAALHGWLAQIRSVAMERRAGAEPLLVLPIDQVEEVFAADAGREGSELLELLSAVLTAPATERVPVVLAVTVRSDRFETLLTAAPLAGVASEVFAELKPMPPDRYREIIVGPAHRARAAGRRLEFEPTLIDRLLIDCREGADALPLLALVLAALYRDYGDTGRLTVDHYTAIGGIRNIVTDEISRILGPERDARKQQLQVARSAFVPWLATVAADSDQPLRRIARYADLPAPARPLVDRFVDRRLLVKDRNSAGEVTVQVAVESLLRQWDDLAAWLREEADDLRTVDNLTQAAADWERHGRDHAWLLAGNRLDQAVRLTRRPGYHERLAGISEYLTISREQETAHANPSRQLVVCCDGIWRSTQNPVATNITKIAETLWANAGGRDRQRVIYGNGADSPGYLADRLLGGFSGRGLDGELGRIYQEVARNWRPGDEIFIFGFGRGAYTARSLAGMINRLGLLTADGQLRAKLPLALRIYRQRKWRPDDPDPAEWAEFRRKNCHYPVPIAFLGVFDTAGAMGIPRITSWRYRFHDVQLPPNVHCARQALAIDERRRVFAPSLWKVTDQADGESRSRDRVKQVWFKGVHNDIGGGFDDTTLADVPLRWMVGEAEKQGLEIDRDSLEHMLDSRSTPDSSPHLHNSLTLGYRLFNMIGLLLDPRNPRIYWDSWRRLSNPDDRWVYLASTAQPGASYAPPNLLRWQNQLGGQVPIEPIHTDSHDIADSPEKPYSNQ</sequence>
<dbReference type="Pfam" id="PF20703">
    <property type="entry name" value="nSTAND1"/>
    <property type="match status" value="1"/>
</dbReference>
<reference evidence="3 4" key="1">
    <citation type="journal article" date="2019" name="ACS Chem. Biol.">
        <title>Identification and Mobilization of a Cryptic Antibiotic Biosynthesis Gene Locus from a Human-Pathogenic Nocardia Isolate.</title>
        <authorList>
            <person name="Herisse M."/>
            <person name="Ishida K."/>
            <person name="Porter J.L."/>
            <person name="Howden B."/>
            <person name="Hertweck C."/>
            <person name="Stinear T.P."/>
            <person name="Pidot S.J."/>
        </authorList>
    </citation>
    <scope>NUCLEOTIDE SEQUENCE [LARGE SCALE GENOMIC DNA]</scope>
    <source>
        <strain evidence="3 4">AUSMDU00012715</strain>
    </source>
</reference>
<name>A0A6G9Z144_9NOCA</name>
<dbReference type="PANTHER" id="PTHR33840:SF1">
    <property type="entry name" value="TLE1 PHOSPHOLIPASE DOMAIN-CONTAINING PROTEIN"/>
    <property type="match status" value="1"/>
</dbReference>
<accession>A0A6G9Z144</accession>
<dbReference type="Pfam" id="PF13676">
    <property type="entry name" value="TIR_2"/>
    <property type="match status" value="1"/>
</dbReference>
<dbReference type="RefSeq" id="WP_167486249.1">
    <property type="nucleotide sequence ID" value="NZ_CP046173.1"/>
</dbReference>
<dbReference type="SUPFAM" id="SSF52540">
    <property type="entry name" value="P-loop containing nucleoside triphosphate hydrolases"/>
    <property type="match status" value="1"/>
</dbReference>
<feature type="region of interest" description="Disordered" evidence="1">
    <location>
        <begin position="993"/>
        <end position="1016"/>
    </location>
</feature>
<evidence type="ECO:0000256" key="1">
    <source>
        <dbReference type="SAM" id="MobiDB-lite"/>
    </source>
</evidence>
<organism evidence="3 4">
    <name type="scientific">Nocardia terpenica</name>
    <dbReference type="NCBI Taxonomy" id="455432"/>
    <lineage>
        <taxon>Bacteria</taxon>
        <taxon>Bacillati</taxon>
        <taxon>Actinomycetota</taxon>
        <taxon>Actinomycetes</taxon>
        <taxon>Mycobacteriales</taxon>
        <taxon>Nocardiaceae</taxon>
        <taxon>Nocardia</taxon>
    </lineage>
</organism>
<dbReference type="Proteomes" id="UP000500953">
    <property type="component" value="Chromosome"/>
</dbReference>
<dbReference type="Pfam" id="PF09994">
    <property type="entry name" value="T6SS_Tle1-like_cat"/>
    <property type="match status" value="1"/>
</dbReference>
<dbReference type="Gene3D" id="3.40.50.10140">
    <property type="entry name" value="Toll/interleukin-1 receptor homology (TIR) domain"/>
    <property type="match status" value="1"/>
</dbReference>
<dbReference type="PANTHER" id="PTHR33840">
    <property type="match status" value="1"/>
</dbReference>
<evidence type="ECO:0000313" key="3">
    <source>
        <dbReference type="EMBL" id="QIS18936.1"/>
    </source>
</evidence>
<dbReference type="InterPro" id="IPR049052">
    <property type="entry name" value="nSTAND1"/>
</dbReference>
<evidence type="ECO:0000259" key="2">
    <source>
        <dbReference type="PROSITE" id="PS50104"/>
    </source>
</evidence>
<gene>
    <name evidence="3" type="ORF">F6W96_12140</name>
</gene>
<dbReference type="PROSITE" id="PS50104">
    <property type="entry name" value="TIR"/>
    <property type="match status" value="1"/>
</dbReference>
<feature type="domain" description="TIR" evidence="2">
    <location>
        <begin position="1"/>
        <end position="150"/>
    </location>
</feature>